<keyword evidence="3" id="KW-0325">Glycoprotein</keyword>
<evidence type="ECO:0000256" key="4">
    <source>
        <dbReference type="ARBA" id="ARBA00023200"/>
    </source>
</evidence>
<keyword evidence="4 5" id="KW-1035">Host cytoplasm</keyword>
<dbReference type="GO" id="GO:0003723">
    <property type="term" value="F:RNA binding"/>
    <property type="evidence" value="ECO:0007669"/>
    <property type="project" value="UniProtKB-KW"/>
</dbReference>
<evidence type="ECO:0000256" key="2">
    <source>
        <dbReference type="ARBA" id="ARBA00022884"/>
    </source>
</evidence>
<feature type="region of interest" description="Disordered" evidence="6">
    <location>
        <begin position="17"/>
        <end position="39"/>
    </location>
</feature>
<dbReference type="GO" id="GO:0000166">
    <property type="term" value="F:nucleotide binding"/>
    <property type="evidence" value="ECO:0007669"/>
    <property type="project" value="UniProtKB-KW"/>
</dbReference>
<feature type="compositionally biased region" description="Low complexity" evidence="6">
    <location>
        <begin position="17"/>
        <end position="27"/>
    </location>
</feature>
<dbReference type="GO" id="GO:0000287">
    <property type="term" value="F:magnesium ion binding"/>
    <property type="evidence" value="ECO:0007669"/>
    <property type="project" value="InterPro"/>
</dbReference>
<feature type="compositionally biased region" description="Basic and acidic residues" evidence="6">
    <location>
        <begin position="95"/>
        <end position="108"/>
    </location>
</feature>
<dbReference type="GO" id="GO:0019079">
    <property type="term" value="P:viral genome replication"/>
    <property type="evidence" value="ECO:0007669"/>
    <property type="project" value="InterPro"/>
</dbReference>
<dbReference type="GO" id="GO:0016887">
    <property type="term" value="F:ATP hydrolysis activity"/>
    <property type="evidence" value="ECO:0007669"/>
    <property type="project" value="InterPro"/>
</dbReference>
<dbReference type="PIRSF" id="PIRSF004006">
    <property type="entry name" value="Rota_NS26"/>
    <property type="match status" value="1"/>
</dbReference>
<comment type="subunit">
    <text evidence="5">Homodimer. Interacts with VP1. Interacts with VP2.</text>
</comment>
<proteinExistence type="predicted"/>
<name>A0A0P0UQC1_9REOV</name>
<feature type="region of interest" description="Disordered" evidence="6">
    <location>
        <begin position="86"/>
        <end position="108"/>
    </location>
</feature>
<organism evidence="7">
    <name type="scientific">Rotavirus A</name>
    <dbReference type="NCBI Taxonomy" id="28875"/>
    <lineage>
        <taxon>Viruses</taxon>
        <taxon>Riboviria</taxon>
        <taxon>Orthornavirae</taxon>
        <taxon>Duplornaviricota</taxon>
        <taxon>Resentoviricetes</taxon>
        <taxon>Reovirales</taxon>
        <taxon>Sedoreoviridae</taxon>
        <taxon>Rotavirus</taxon>
        <taxon>Rotavirus alphagastroenteritidis</taxon>
    </lineage>
</organism>
<evidence type="ECO:0000256" key="5">
    <source>
        <dbReference type="PIRNR" id="PIRNR004006"/>
    </source>
</evidence>
<feature type="region of interest" description="Disordered" evidence="6">
    <location>
        <begin position="133"/>
        <end position="171"/>
    </location>
</feature>
<protein>
    <recommendedName>
        <fullName evidence="5">Non-structural protein 5</fullName>
        <shortName evidence="5">NSP5</shortName>
    </recommendedName>
</protein>
<evidence type="ECO:0000256" key="6">
    <source>
        <dbReference type="SAM" id="MobiDB-lite"/>
    </source>
</evidence>
<comment type="subcellular location">
    <subcellularLocation>
        <location evidence="5">Host cytoplasm</location>
    </subcellularLocation>
    <text evidence="5">Found in spherical cytoplasmic structures, called virus factories, that appear early after infection and are the site of viral replication and packaging.</text>
</comment>
<feature type="compositionally biased region" description="Polar residues" evidence="6">
    <location>
        <begin position="133"/>
        <end position="147"/>
    </location>
</feature>
<dbReference type="EMBL" id="LC088124">
    <property type="protein sequence ID" value="BAS67003.1"/>
    <property type="molecule type" value="Genomic_RNA"/>
</dbReference>
<comment type="function">
    <text evidence="5">Plays an essential role in the viral genome replication. Participates, together with NSP2, in the formation of viral factories (viroplasms) which are large inclusions in the host cytoplasm where replication intermediates are assembled and viral RNA replication takes place. Orchestrates the recruitment of viroplasmic proteins such as capsid proteins to these factories.</text>
</comment>
<evidence type="ECO:0000256" key="3">
    <source>
        <dbReference type="ARBA" id="ARBA00023180"/>
    </source>
</evidence>
<keyword evidence="1" id="KW-0547">Nucleotide-binding</keyword>
<dbReference type="InterPro" id="IPR002512">
    <property type="entry name" value="Rotavirus_A/C_NSP5"/>
</dbReference>
<keyword evidence="2 5" id="KW-0694">RNA-binding</keyword>
<accession>A0A0P0UQC1</accession>
<evidence type="ECO:0000256" key="1">
    <source>
        <dbReference type="ARBA" id="ARBA00022741"/>
    </source>
</evidence>
<reference evidence="7" key="1">
    <citation type="journal article" date="2016" name="Genome Announc.">
        <title>Genome Sequences of Rotavirus A Strains Ty-1 and Ty-3, Isolated from Turkeys in Ireland in 1979.</title>
        <authorList>
            <person name="Fujii Y."/>
            <person name="Mitake H."/>
            <person name="Yamada D."/>
            <person name="Nagai M."/>
            <person name="Okadera K."/>
            <person name="Ito N."/>
            <person name="Okada K."/>
            <person name="Nakagawa K."/>
            <person name="Mizutani T."/>
            <person name="Sugiyama M."/>
        </authorList>
    </citation>
    <scope>NUCLEOTIDE SEQUENCE</scope>
    <source>
        <strain evidence="7">RVA/Turkey-tc/IRL/Ty-3/1979/G7P[35]</strain>
    </source>
</reference>
<sequence>MSAITIDFSSLPSFSKLSLNESSSETSDASRKSVSRSEQYVSLSEKAFSEYMLNRDPEDIGPSDSASNDLPTKFAIKSNAVKSNANVGVSLDASSSDRETVSPGKDETDFTFAKGIKMKSDLAASFAIDTTNAKSSISDPGSLNRSTHSTDRSKSKSGNTKKNRQQWPRIEYQSDEEEYVLSDDDAHCCNCIYKKKYFELRKRMKLVAIQLIEDM</sequence>
<dbReference type="Pfam" id="PF01525">
    <property type="entry name" value="Rota_NS26"/>
    <property type="match status" value="1"/>
</dbReference>
<evidence type="ECO:0000313" key="7">
    <source>
        <dbReference type="EMBL" id="BAS67003.1"/>
    </source>
</evidence>
<gene>
    <name evidence="7" type="primary">NSP5</name>
</gene>
<dbReference type="GO" id="GO:0030430">
    <property type="term" value="C:host cell cytoplasm"/>
    <property type="evidence" value="ECO:0007669"/>
    <property type="project" value="UniProtKB-SubCell"/>
</dbReference>